<dbReference type="PATRIC" id="fig|1476583.3.peg.36"/>
<evidence type="ECO:0000313" key="2">
    <source>
        <dbReference type="EMBL" id="EYB69830.1"/>
    </source>
</evidence>
<gene>
    <name evidence="2" type="ORF">DEIPH_ctg001orf0047</name>
</gene>
<dbReference type="Proteomes" id="UP000020492">
    <property type="component" value="Unassembled WGS sequence"/>
</dbReference>
<feature type="region of interest" description="Disordered" evidence="1">
    <location>
        <begin position="47"/>
        <end position="67"/>
    </location>
</feature>
<dbReference type="STRING" id="1476583.DEIPH_ctg001orf0047"/>
<dbReference type="RefSeq" id="WP_235183126.1">
    <property type="nucleotide sequence ID" value="NZ_JHAC01000001.1"/>
</dbReference>
<name>A0A016QUM0_9DEIO</name>
<proteinExistence type="predicted"/>
<comment type="caution">
    <text evidence="2">The sequence shown here is derived from an EMBL/GenBank/DDBJ whole genome shotgun (WGS) entry which is preliminary data.</text>
</comment>
<keyword evidence="3" id="KW-1185">Reference proteome</keyword>
<dbReference type="AlphaFoldDB" id="A0A016QUM0"/>
<reference evidence="2 3" key="1">
    <citation type="submission" date="2014-03" db="EMBL/GenBank/DDBJ databases">
        <title>Draft genome sequence of Deinococcus phoenicis 1P10ME.</title>
        <authorList>
            <person name="Stepanov V.G."/>
            <person name="Vaishampayan P."/>
            <person name="Venkateswaran K."/>
            <person name="Fox G.E."/>
        </authorList>
    </citation>
    <scope>NUCLEOTIDE SEQUENCE [LARGE SCALE GENOMIC DNA]</scope>
    <source>
        <strain evidence="2 3">1P10ME</strain>
    </source>
</reference>
<evidence type="ECO:0000256" key="1">
    <source>
        <dbReference type="SAM" id="MobiDB-lite"/>
    </source>
</evidence>
<protein>
    <submittedName>
        <fullName evidence="2">Uncharacterized protein</fullName>
    </submittedName>
</protein>
<dbReference type="EMBL" id="JHAC01000001">
    <property type="protein sequence ID" value="EYB69830.1"/>
    <property type="molecule type" value="Genomic_DNA"/>
</dbReference>
<sequence length="108" mass="11240">MTPPRWSRLLAWPGMLTLLSVLAVLLGHHPQVTDPGARMTAGSVAPALPEARPAPQPSPGPAVLAATPPEPFRLPSLRGVAPAPLLAWTSPVLPRSLALLGRRQTDGG</sequence>
<evidence type="ECO:0000313" key="3">
    <source>
        <dbReference type="Proteomes" id="UP000020492"/>
    </source>
</evidence>
<accession>A0A016QUM0</accession>
<organism evidence="2 3">
    <name type="scientific">Deinococcus phoenicis</name>
    <dbReference type="NCBI Taxonomy" id="1476583"/>
    <lineage>
        <taxon>Bacteria</taxon>
        <taxon>Thermotogati</taxon>
        <taxon>Deinococcota</taxon>
        <taxon>Deinococci</taxon>
        <taxon>Deinococcales</taxon>
        <taxon>Deinococcaceae</taxon>
        <taxon>Deinococcus</taxon>
    </lineage>
</organism>